<feature type="region of interest" description="Disordered" evidence="9">
    <location>
        <begin position="138"/>
        <end position="225"/>
    </location>
</feature>
<dbReference type="Proteomes" id="UP000037069">
    <property type="component" value="Unassembled WGS sequence"/>
</dbReference>
<feature type="transmembrane region" description="Helical" evidence="10">
    <location>
        <begin position="519"/>
        <end position="542"/>
    </location>
</feature>
<dbReference type="GO" id="GO:0015385">
    <property type="term" value="F:sodium:proton antiporter activity"/>
    <property type="evidence" value="ECO:0007669"/>
    <property type="project" value="InterPro"/>
</dbReference>
<dbReference type="PANTHER" id="PTHR10110:SF98">
    <property type="entry name" value="SODIUM_HYDROGEN EXCHANGER"/>
    <property type="match status" value="1"/>
</dbReference>
<feature type="compositionally biased region" description="Polar residues" evidence="9">
    <location>
        <begin position="173"/>
        <end position="182"/>
    </location>
</feature>
<feature type="domain" description="Cation/H+ exchanger transmembrane" evidence="11">
    <location>
        <begin position="495"/>
        <end position="590"/>
    </location>
</feature>
<dbReference type="GO" id="GO:0051453">
    <property type="term" value="P:regulation of intracellular pH"/>
    <property type="evidence" value="ECO:0007669"/>
    <property type="project" value="TreeGrafter"/>
</dbReference>
<dbReference type="InterPro" id="IPR006153">
    <property type="entry name" value="Cation/H_exchanger_TM"/>
</dbReference>
<evidence type="ECO:0000256" key="10">
    <source>
        <dbReference type="SAM" id="Phobius"/>
    </source>
</evidence>
<keyword evidence="3 10" id="KW-0812">Transmembrane</keyword>
<evidence type="ECO:0000256" key="2">
    <source>
        <dbReference type="ARBA" id="ARBA00022448"/>
    </source>
</evidence>
<dbReference type="InterPro" id="IPR018422">
    <property type="entry name" value="Cation/H_exchanger_CPA1"/>
</dbReference>
<keyword evidence="5" id="KW-0915">Sodium</keyword>
<dbReference type="GO" id="GO:0098719">
    <property type="term" value="P:sodium ion import across plasma membrane"/>
    <property type="evidence" value="ECO:0007669"/>
    <property type="project" value="TreeGrafter"/>
</dbReference>
<dbReference type="OrthoDB" id="8070317at2759"/>
<evidence type="ECO:0000256" key="5">
    <source>
        <dbReference type="ARBA" id="ARBA00023053"/>
    </source>
</evidence>
<evidence type="ECO:0000256" key="8">
    <source>
        <dbReference type="ARBA" id="ARBA00023201"/>
    </source>
</evidence>
<feature type="compositionally biased region" description="Basic and acidic residues" evidence="9">
    <location>
        <begin position="138"/>
        <end position="157"/>
    </location>
</feature>
<feature type="compositionally biased region" description="Low complexity" evidence="9">
    <location>
        <begin position="339"/>
        <end position="357"/>
    </location>
</feature>
<feature type="transmembrane region" description="Helical" evidence="10">
    <location>
        <begin position="572"/>
        <end position="589"/>
    </location>
</feature>
<feature type="region of interest" description="Disordered" evidence="9">
    <location>
        <begin position="237"/>
        <end position="271"/>
    </location>
</feature>
<evidence type="ECO:0000256" key="9">
    <source>
        <dbReference type="SAM" id="MobiDB-lite"/>
    </source>
</evidence>
<evidence type="ECO:0000256" key="1">
    <source>
        <dbReference type="ARBA" id="ARBA00004141"/>
    </source>
</evidence>
<proteinExistence type="predicted"/>
<comment type="caution">
    <text evidence="12">The sequence shown here is derived from an EMBL/GenBank/DDBJ whole genome shotgun (WGS) entry which is preliminary data.</text>
</comment>
<dbReference type="AlphaFoldDB" id="A0A0L0C5X2"/>
<name>A0A0L0C5X2_LUCCU</name>
<feature type="compositionally biased region" description="Acidic residues" evidence="9">
    <location>
        <begin position="158"/>
        <end position="171"/>
    </location>
</feature>
<feature type="non-terminal residue" evidence="12">
    <location>
        <position position="591"/>
    </location>
</feature>
<dbReference type="Pfam" id="PF00999">
    <property type="entry name" value="Na_H_Exchanger"/>
    <property type="match status" value="1"/>
</dbReference>
<feature type="compositionally biased region" description="Low complexity" evidence="9">
    <location>
        <begin position="244"/>
        <end position="271"/>
    </location>
</feature>
<evidence type="ECO:0000256" key="7">
    <source>
        <dbReference type="ARBA" id="ARBA00023136"/>
    </source>
</evidence>
<keyword evidence="6" id="KW-0406">Ion transport</keyword>
<evidence type="ECO:0000313" key="13">
    <source>
        <dbReference type="Proteomes" id="UP000037069"/>
    </source>
</evidence>
<dbReference type="STRING" id="7375.A0A0L0C5X2"/>
<dbReference type="PRINTS" id="PR01084">
    <property type="entry name" value="NAHEXCHNGR"/>
</dbReference>
<organism evidence="12 13">
    <name type="scientific">Lucilia cuprina</name>
    <name type="common">Green bottle fly</name>
    <name type="synonym">Australian sheep blowfly</name>
    <dbReference type="NCBI Taxonomy" id="7375"/>
    <lineage>
        <taxon>Eukaryota</taxon>
        <taxon>Metazoa</taxon>
        <taxon>Ecdysozoa</taxon>
        <taxon>Arthropoda</taxon>
        <taxon>Hexapoda</taxon>
        <taxon>Insecta</taxon>
        <taxon>Pterygota</taxon>
        <taxon>Neoptera</taxon>
        <taxon>Endopterygota</taxon>
        <taxon>Diptera</taxon>
        <taxon>Brachycera</taxon>
        <taxon>Muscomorpha</taxon>
        <taxon>Oestroidea</taxon>
        <taxon>Calliphoridae</taxon>
        <taxon>Luciliinae</taxon>
        <taxon>Lucilia</taxon>
    </lineage>
</organism>
<keyword evidence="7 10" id="KW-0472">Membrane</keyword>
<evidence type="ECO:0000313" key="12">
    <source>
        <dbReference type="EMBL" id="KNC27647.1"/>
    </source>
</evidence>
<protein>
    <recommendedName>
        <fullName evidence="11">Cation/H+ exchanger transmembrane domain-containing protein</fullName>
    </recommendedName>
</protein>
<dbReference type="GO" id="GO:0015386">
    <property type="term" value="F:potassium:proton antiporter activity"/>
    <property type="evidence" value="ECO:0007669"/>
    <property type="project" value="TreeGrafter"/>
</dbReference>
<evidence type="ECO:0000256" key="6">
    <source>
        <dbReference type="ARBA" id="ARBA00023065"/>
    </source>
</evidence>
<accession>A0A0L0C5X2</accession>
<comment type="subcellular location">
    <subcellularLocation>
        <location evidence="1">Membrane</location>
        <topology evidence="1">Multi-pass membrane protein</topology>
    </subcellularLocation>
</comment>
<keyword evidence="2" id="KW-0813">Transport</keyword>
<evidence type="ECO:0000256" key="4">
    <source>
        <dbReference type="ARBA" id="ARBA00022989"/>
    </source>
</evidence>
<evidence type="ECO:0000256" key="3">
    <source>
        <dbReference type="ARBA" id="ARBA00022692"/>
    </source>
</evidence>
<dbReference type="GO" id="GO:0005886">
    <property type="term" value="C:plasma membrane"/>
    <property type="evidence" value="ECO:0007669"/>
    <property type="project" value="TreeGrafter"/>
</dbReference>
<feature type="region of interest" description="Disordered" evidence="9">
    <location>
        <begin position="322"/>
        <end position="358"/>
    </location>
</feature>
<dbReference type="EMBL" id="JRES01000869">
    <property type="protein sequence ID" value="KNC27647.1"/>
    <property type="molecule type" value="Genomic_DNA"/>
</dbReference>
<feature type="region of interest" description="Disordered" evidence="9">
    <location>
        <begin position="413"/>
        <end position="450"/>
    </location>
</feature>
<feature type="compositionally biased region" description="Polar residues" evidence="9">
    <location>
        <begin position="426"/>
        <end position="443"/>
    </location>
</feature>
<dbReference type="PANTHER" id="PTHR10110">
    <property type="entry name" value="SODIUM/HYDROGEN EXCHANGER"/>
    <property type="match status" value="1"/>
</dbReference>
<keyword evidence="4 10" id="KW-1133">Transmembrane helix</keyword>
<feature type="transmembrane region" description="Helical" evidence="10">
    <location>
        <begin position="548"/>
        <end position="565"/>
    </location>
</feature>
<reference evidence="12 13" key="1">
    <citation type="journal article" date="2015" name="Nat. Commun.">
        <title>Lucilia cuprina genome unlocks parasitic fly biology to underpin future interventions.</title>
        <authorList>
            <person name="Anstead C.A."/>
            <person name="Korhonen P.K."/>
            <person name="Young N.D."/>
            <person name="Hall R.S."/>
            <person name="Jex A.R."/>
            <person name="Murali S.C."/>
            <person name="Hughes D.S."/>
            <person name="Lee S.F."/>
            <person name="Perry T."/>
            <person name="Stroehlein A.J."/>
            <person name="Ansell B.R."/>
            <person name="Breugelmans B."/>
            <person name="Hofmann A."/>
            <person name="Qu J."/>
            <person name="Dugan S."/>
            <person name="Lee S.L."/>
            <person name="Chao H."/>
            <person name="Dinh H."/>
            <person name="Han Y."/>
            <person name="Doddapaneni H.V."/>
            <person name="Worley K.C."/>
            <person name="Muzny D.M."/>
            <person name="Ioannidis P."/>
            <person name="Waterhouse R.M."/>
            <person name="Zdobnov E.M."/>
            <person name="James P.J."/>
            <person name="Bagnall N.H."/>
            <person name="Kotze A.C."/>
            <person name="Gibbs R.A."/>
            <person name="Richards S."/>
            <person name="Batterham P."/>
            <person name="Gasser R.B."/>
        </authorList>
    </citation>
    <scope>NUCLEOTIDE SEQUENCE [LARGE SCALE GENOMIC DNA]</scope>
    <source>
        <strain evidence="12 13">LS</strain>
        <tissue evidence="12">Full body</tissue>
    </source>
</reference>
<keyword evidence="13" id="KW-1185">Reference proteome</keyword>
<gene>
    <name evidence="12" type="ORF">FF38_07088</name>
</gene>
<keyword evidence="8" id="KW-0739">Sodium transport</keyword>
<feature type="compositionally biased region" description="Low complexity" evidence="9">
    <location>
        <begin position="183"/>
        <end position="225"/>
    </location>
</feature>
<sequence>MFYDLLTRNSNEYFYQGPAGRKKGERAKHEHEAEEKEFINFFSKQQQNTFGPQETRQKLERAANKMAVNKKKQTIMMASQDEREESKDKKTPSLEQEMNLARRACWCNNNLDDLKGQQQEQQIKQKCCENCFKRLNKDNIHDNDNVNEKENVINDKNEENDDDDEEDDDVNETTVLNGAKNFSKNINKLNKTTNNDNTNTTTTTTTINSNSKMFSNTNTNTTTNSLSKRKNLINKHKMETGNETTTISSSSTISKDAAANNSSVSDSASFPTTVNNNATNCNNSLSNNNNNNNNFTAYLRVVLLQLWLAFVEFCDKNTIKKNDPRFAPYRPTDQKQDQQKSQQQQQQNSTPNNSSSTKAKKPFQFKLLTNKKIIFLFIVCVFFSCVNRIEARPNLESSNNAIVGEASPGVVASSNDGGANVKAMDNSVSGKSNSPVADSSIPPSHNDVHNNYNAHAAHEARSDDGEEEGGHHDRYPLAQVEFDRVKTPFIIGVWILSASIAKIGFHMTPKLHLIFPESCLLIVVGVVIGVVLFFCTDVAVSPLTPNTFFFYMLPPIILDAGYFMPNRLFFDNLGTILLMAVVGTIFNIATI</sequence>
<dbReference type="InterPro" id="IPR004709">
    <property type="entry name" value="NaH_exchanger"/>
</dbReference>
<evidence type="ECO:0000259" key="11">
    <source>
        <dbReference type="Pfam" id="PF00999"/>
    </source>
</evidence>